<dbReference type="EMBL" id="FMJY01000005">
    <property type="protein sequence ID" value="SCO85609.1"/>
    <property type="molecule type" value="Genomic_DNA"/>
</dbReference>
<dbReference type="AlphaFoldDB" id="A0A2H3TUN9"/>
<gene>
    <name evidence="1" type="ORF">FRV6_09736</name>
</gene>
<name>A0A2H3TUN9_FUSOX</name>
<proteinExistence type="predicted"/>
<protein>
    <submittedName>
        <fullName evidence="1">Uncharacterized protein</fullName>
    </submittedName>
</protein>
<sequence length="162" mass="18485">MWKYMIRHIQILDAASFLKPISNVTFRPGLTLCDTSLSTRTTDKRPITLSWITSNSSCRGREARNHEARRRVARPLRRNKKDDAAGCAHLIEAQQYAYHPMLVQLKIAHKGLTEYMRQEDIDDAPPGDTDAQALAQVSERCQLLEQGRNSLSRRVKVVLDTI</sequence>
<dbReference type="OrthoDB" id="5067117at2759"/>
<evidence type="ECO:0000313" key="2">
    <source>
        <dbReference type="Proteomes" id="UP000219369"/>
    </source>
</evidence>
<dbReference type="Proteomes" id="UP000219369">
    <property type="component" value="Unassembled WGS sequence"/>
</dbReference>
<evidence type="ECO:0000313" key="1">
    <source>
        <dbReference type="EMBL" id="SCO85609.1"/>
    </source>
</evidence>
<reference evidence="2" key="1">
    <citation type="submission" date="2016-09" db="EMBL/GenBank/DDBJ databases">
        <authorList>
            <person name="Guldener U."/>
        </authorList>
    </citation>
    <scope>NUCLEOTIDE SEQUENCE [LARGE SCALE GENOMIC DNA]</scope>
    <source>
        <strain evidence="2">V64-1</strain>
    </source>
</reference>
<accession>A0A2H3TUN9</accession>
<organism evidence="1 2">
    <name type="scientific">Fusarium oxysporum</name>
    <name type="common">Fusarium vascular wilt</name>
    <dbReference type="NCBI Taxonomy" id="5507"/>
    <lineage>
        <taxon>Eukaryota</taxon>
        <taxon>Fungi</taxon>
        <taxon>Dikarya</taxon>
        <taxon>Ascomycota</taxon>
        <taxon>Pezizomycotina</taxon>
        <taxon>Sordariomycetes</taxon>
        <taxon>Hypocreomycetidae</taxon>
        <taxon>Hypocreales</taxon>
        <taxon>Nectriaceae</taxon>
        <taxon>Fusarium</taxon>
        <taxon>Fusarium oxysporum species complex</taxon>
    </lineage>
</organism>